<dbReference type="AlphaFoldDB" id="A0A0C3H8N2"/>
<dbReference type="STRING" id="913774.A0A0C3H8N2"/>
<reference evidence="3" key="2">
    <citation type="submission" date="2015-01" db="EMBL/GenBank/DDBJ databases">
        <title>Evolutionary Origins and Diversification of the Mycorrhizal Mutualists.</title>
        <authorList>
            <consortium name="DOE Joint Genome Institute"/>
            <consortium name="Mycorrhizal Genomics Consortium"/>
            <person name="Kohler A."/>
            <person name="Kuo A."/>
            <person name="Nagy L.G."/>
            <person name="Floudas D."/>
            <person name="Copeland A."/>
            <person name="Barry K.W."/>
            <person name="Cichocki N."/>
            <person name="Veneault-Fourrey C."/>
            <person name="LaButti K."/>
            <person name="Lindquist E.A."/>
            <person name="Lipzen A."/>
            <person name="Lundell T."/>
            <person name="Morin E."/>
            <person name="Murat C."/>
            <person name="Riley R."/>
            <person name="Ohm R."/>
            <person name="Sun H."/>
            <person name="Tunlid A."/>
            <person name="Henrissat B."/>
            <person name="Grigoriev I.V."/>
            <person name="Hibbett D.S."/>
            <person name="Martin F."/>
        </authorList>
    </citation>
    <scope>NUCLEOTIDE SEQUENCE [LARGE SCALE GENOMIC DNA]</scope>
    <source>
        <strain evidence="3">Zn</strain>
    </source>
</reference>
<dbReference type="InParanoid" id="A0A0C3H8N2"/>
<feature type="region of interest" description="Disordered" evidence="1">
    <location>
        <begin position="441"/>
        <end position="494"/>
    </location>
</feature>
<dbReference type="EMBL" id="KN832878">
    <property type="protein sequence ID" value="KIM99604.1"/>
    <property type="molecule type" value="Genomic_DNA"/>
</dbReference>
<dbReference type="Proteomes" id="UP000054321">
    <property type="component" value="Unassembled WGS sequence"/>
</dbReference>
<name>A0A0C3H8N2_OIDMZ</name>
<gene>
    <name evidence="2" type="ORF">OIDMADRAFT_181037</name>
</gene>
<feature type="region of interest" description="Disordered" evidence="1">
    <location>
        <begin position="506"/>
        <end position="551"/>
    </location>
</feature>
<evidence type="ECO:0000313" key="2">
    <source>
        <dbReference type="EMBL" id="KIM99604.1"/>
    </source>
</evidence>
<sequence length="551" mass="61848">MAAFPNDGKDPNGSQSKTENPFIRFRQFADAQISSLLQGIVGLPSAFSKNPPSSARWAEIDDKLQRRDEANGYSKQPSDSSTEQEKLNATANKEVEIPVKKHSDWRQYSQSPAKEDGESIHQEMDGMTKDLPLYFPVSISLFAHLHGTYDRPQDWIPDSFRTPFANTSLSSPDEVSLNSMKSLQYVILGQLKAGSSLQSDYSLLPYLLFSPYSPLKLSSRPTSTTGDSFPYCDAFEDLIRVSQGRPMATTWTRIGLPCHWLFQNPTTYAVSCADWIKGMQWNGLLQEGKPSELQRPKPGGVMQIAGSLPSFSELQEKNTNNESKSPPDVSKETLDAQTEQDMYERFLRVASSPASFGSVVESLFADIEKEFKTISPITSLFPEAEKKFRDLKSSNSQLTFSSLFSDIEKDIKSLSPHEAHRAFEHILSDTDKVLATALTPEGRRELKESWSKKREAKTVSSSVKTGVRTPIKPDKVVSTSTTTEHIKNEDGSVETSVTVWKRFADGREMMTSSTHTEDTSHEGLPPNKEKQDPKKEDEKQEKKDKQGWFWK</sequence>
<reference evidence="2 3" key="1">
    <citation type="submission" date="2014-04" db="EMBL/GenBank/DDBJ databases">
        <authorList>
            <consortium name="DOE Joint Genome Institute"/>
            <person name="Kuo A."/>
            <person name="Martino E."/>
            <person name="Perotto S."/>
            <person name="Kohler A."/>
            <person name="Nagy L.G."/>
            <person name="Floudas D."/>
            <person name="Copeland A."/>
            <person name="Barry K.W."/>
            <person name="Cichocki N."/>
            <person name="Veneault-Fourrey C."/>
            <person name="LaButti K."/>
            <person name="Lindquist E.A."/>
            <person name="Lipzen A."/>
            <person name="Lundell T."/>
            <person name="Morin E."/>
            <person name="Murat C."/>
            <person name="Sun H."/>
            <person name="Tunlid A."/>
            <person name="Henrissat B."/>
            <person name="Grigoriev I.V."/>
            <person name="Hibbett D.S."/>
            <person name="Martin F."/>
            <person name="Nordberg H.P."/>
            <person name="Cantor M.N."/>
            <person name="Hua S.X."/>
        </authorList>
    </citation>
    <scope>NUCLEOTIDE SEQUENCE [LARGE SCALE GENOMIC DNA]</scope>
    <source>
        <strain evidence="2 3">Zn</strain>
    </source>
</reference>
<feature type="compositionally biased region" description="Basic and acidic residues" evidence="1">
    <location>
        <begin position="93"/>
        <end position="105"/>
    </location>
</feature>
<accession>A0A0C3H8N2</accession>
<protein>
    <submittedName>
        <fullName evidence="2">Uncharacterized protein</fullName>
    </submittedName>
</protein>
<feature type="region of interest" description="Disordered" evidence="1">
    <location>
        <begin position="1"/>
        <end position="22"/>
    </location>
</feature>
<proteinExistence type="predicted"/>
<feature type="compositionally biased region" description="Basic and acidic residues" evidence="1">
    <location>
        <begin position="441"/>
        <end position="457"/>
    </location>
</feature>
<dbReference type="OrthoDB" id="4586300at2759"/>
<feature type="region of interest" description="Disordered" evidence="1">
    <location>
        <begin position="69"/>
        <end position="117"/>
    </location>
</feature>
<feature type="compositionally biased region" description="Polar residues" evidence="1">
    <location>
        <begin position="73"/>
        <end position="91"/>
    </location>
</feature>
<feature type="region of interest" description="Disordered" evidence="1">
    <location>
        <begin position="316"/>
        <end position="335"/>
    </location>
</feature>
<keyword evidence="3" id="KW-1185">Reference proteome</keyword>
<evidence type="ECO:0000313" key="3">
    <source>
        <dbReference type="Proteomes" id="UP000054321"/>
    </source>
</evidence>
<evidence type="ECO:0000256" key="1">
    <source>
        <dbReference type="SAM" id="MobiDB-lite"/>
    </source>
</evidence>
<feature type="compositionally biased region" description="Basic and acidic residues" evidence="1">
    <location>
        <begin position="515"/>
        <end position="551"/>
    </location>
</feature>
<dbReference type="HOGENOM" id="CLU_520858_0_0_1"/>
<organism evidence="2 3">
    <name type="scientific">Oidiodendron maius (strain Zn)</name>
    <dbReference type="NCBI Taxonomy" id="913774"/>
    <lineage>
        <taxon>Eukaryota</taxon>
        <taxon>Fungi</taxon>
        <taxon>Dikarya</taxon>
        <taxon>Ascomycota</taxon>
        <taxon>Pezizomycotina</taxon>
        <taxon>Leotiomycetes</taxon>
        <taxon>Leotiomycetes incertae sedis</taxon>
        <taxon>Myxotrichaceae</taxon>
        <taxon>Oidiodendron</taxon>
    </lineage>
</organism>